<keyword evidence="3" id="KW-1185">Reference proteome</keyword>
<reference evidence="4" key="2">
    <citation type="submission" date="2025-04" db="UniProtKB">
        <authorList>
            <consortium name="RefSeq"/>
        </authorList>
    </citation>
    <scope>IDENTIFICATION</scope>
</reference>
<reference evidence="2" key="3">
    <citation type="submission" date="2025-05" db="UniProtKB">
        <authorList>
            <consortium name="EnsemblMetazoa"/>
        </authorList>
    </citation>
    <scope>IDENTIFICATION</scope>
</reference>
<feature type="transmembrane region" description="Helical" evidence="1">
    <location>
        <begin position="12"/>
        <end position="33"/>
    </location>
</feature>
<keyword evidence="1" id="KW-0472">Membrane</keyword>
<dbReference type="EnsemblMetazoa" id="XM_017120666.1">
    <property type="protein sequence ID" value="XP_016976155.1"/>
    <property type="gene ID" value="LOC108042408"/>
</dbReference>
<evidence type="ECO:0000313" key="4">
    <source>
        <dbReference type="RefSeq" id="XP_016976155.1"/>
    </source>
</evidence>
<feature type="transmembrane region" description="Helical" evidence="1">
    <location>
        <begin position="39"/>
        <end position="57"/>
    </location>
</feature>
<name>A0A6P4EDL3_DRORH</name>
<dbReference type="AlphaFoldDB" id="A0A6P4EDL3"/>
<evidence type="ECO:0000256" key="1">
    <source>
        <dbReference type="SAM" id="Phobius"/>
    </source>
</evidence>
<protein>
    <submittedName>
        <fullName evidence="4">Uncharacterized protein LOC108042408</fullName>
    </submittedName>
</protein>
<accession>A0A6P4EDL3</accession>
<dbReference type="OrthoDB" id="7856903at2759"/>
<keyword evidence="1" id="KW-1133">Transmembrane helix</keyword>
<evidence type="ECO:0000313" key="3">
    <source>
        <dbReference type="Proteomes" id="UP001652680"/>
    </source>
</evidence>
<keyword evidence="1" id="KW-0812">Transmembrane</keyword>
<sequence>MVIVQGMFEISELVASCVGCVGLYMAGCNALPMQYVPDLPAAVFVLSAVFLIHHLRVVNLPPLQELWRLLLELVAFYLCTQVLVVIVWQQFHTLMNMLRDAALDTRMAMNLLERHPKVYMFMRQDVCYFGKLFVSLLGAYKAVSVTHALDYAFPRRRAYRYYEDQDAFENFADSCGPSTTGVPSKVD</sequence>
<organism evidence="4">
    <name type="scientific">Drosophila rhopaloa</name>
    <name type="common">Fruit fly</name>
    <dbReference type="NCBI Taxonomy" id="1041015"/>
    <lineage>
        <taxon>Eukaryota</taxon>
        <taxon>Metazoa</taxon>
        <taxon>Ecdysozoa</taxon>
        <taxon>Arthropoda</taxon>
        <taxon>Hexapoda</taxon>
        <taxon>Insecta</taxon>
        <taxon>Pterygota</taxon>
        <taxon>Neoptera</taxon>
        <taxon>Endopterygota</taxon>
        <taxon>Diptera</taxon>
        <taxon>Brachycera</taxon>
        <taxon>Muscomorpha</taxon>
        <taxon>Ephydroidea</taxon>
        <taxon>Drosophilidae</taxon>
        <taxon>Drosophila</taxon>
        <taxon>Sophophora</taxon>
    </lineage>
</organism>
<dbReference type="GeneID" id="108042408"/>
<feature type="transmembrane region" description="Helical" evidence="1">
    <location>
        <begin position="69"/>
        <end position="88"/>
    </location>
</feature>
<dbReference type="RefSeq" id="XP_016976155.1">
    <property type="nucleotide sequence ID" value="XM_017120666.1"/>
</dbReference>
<proteinExistence type="predicted"/>
<dbReference type="Proteomes" id="UP001652680">
    <property type="component" value="Unassembled WGS sequence"/>
</dbReference>
<gene>
    <name evidence="4" type="primary">LOC108042408</name>
    <name evidence="2" type="synonym">108042408</name>
</gene>
<reference evidence="3" key="1">
    <citation type="journal article" date="2021" name="Elife">
        <title>Highly contiguous assemblies of 101 drosophilid genomes.</title>
        <authorList>
            <person name="Kim B.Y."/>
            <person name="Wang J.R."/>
            <person name="Miller D.E."/>
            <person name="Barmina O."/>
            <person name="Delaney E."/>
            <person name="Thompson A."/>
            <person name="Comeault A.A."/>
            <person name="Peede D."/>
            <person name="D'Agostino E.R."/>
            <person name="Pelaez J."/>
            <person name="Aguilar J.M."/>
            <person name="Haji D."/>
            <person name="Matsunaga T."/>
            <person name="Armstrong E.E."/>
            <person name="Zych M."/>
            <person name="Ogawa Y."/>
            <person name="Stamenkovic-Radak M."/>
            <person name="Jelic M."/>
            <person name="Veselinovic M.S."/>
            <person name="Tanaskovic M."/>
            <person name="Eric P."/>
            <person name="Gao J.J."/>
            <person name="Katoh T.K."/>
            <person name="Toda M.J."/>
            <person name="Watabe H."/>
            <person name="Watada M."/>
            <person name="Davis J.S."/>
            <person name="Moyle L.C."/>
            <person name="Manoli G."/>
            <person name="Bertolini E."/>
            <person name="Kostal V."/>
            <person name="Hawley R.S."/>
            <person name="Takahashi A."/>
            <person name="Jones C.D."/>
            <person name="Price D.K."/>
            <person name="Whiteman N."/>
            <person name="Kopp A."/>
            <person name="Matute D.R."/>
            <person name="Petrov D.A."/>
        </authorList>
    </citation>
    <scope>NUCLEOTIDE SEQUENCE [LARGE SCALE GENOMIC DNA]</scope>
</reference>
<evidence type="ECO:0000313" key="2">
    <source>
        <dbReference type="EnsemblMetazoa" id="XP_016976155.1"/>
    </source>
</evidence>